<dbReference type="Proteomes" id="UP000299102">
    <property type="component" value="Unassembled WGS sequence"/>
</dbReference>
<keyword evidence="2" id="KW-1185">Reference proteome</keyword>
<evidence type="ECO:0000313" key="2">
    <source>
        <dbReference type="Proteomes" id="UP000299102"/>
    </source>
</evidence>
<dbReference type="EMBL" id="BGZK01000312">
    <property type="protein sequence ID" value="GBP35948.1"/>
    <property type="molecule type" value="Genomic_DNA"/>
</dbReference>
<accession>A0A4C1VA57</accession>
<organism evidence="1 2">
    <name type="scientific">Eumeta variegata</name>
    <name type="common">Bagworm moth</name>
    <name type="synonym">Eumeta japonica</name>
    <dbReference type="NCBI Taxonomy" id="151549"/>
    <lineage>
        <taxon>Eukaryota</taxon>
        <taxon>Metazoa</taxon>
        <taxon>Ecdysozoa</taxon>
        <taxon>Arthropoda</taxon>
        <taxon>Hexapoda</taxon>
        <taxon>Insecta</taxon>
        <taxon>Pterygota</taxon>
        <taxon>Neoptera</taxon>
        <taxon>Endopterygota</taxon>
        <taxon>Lepidoptera</taxon>
        <taxon>Glossata</taxon>
        <taxon>Ditrysia</taxon>
        <taxon>Tineoidea</taxon>
        <taxon>Psychidae</taxon>
        <taxon>Oiketicinae</taxon>
        <taxon>Eumeta</taxon>
    </lineage>
</organism>
<proteinExistence type="predicted"/>
<gene>
    <name evidence="1" type="ORF">EVAR_91499_1</name>
</gene>
<evidence type="ECO:0000313" key="1">
    <source>
        <dbReference type="EMBL" id="GBP35948.1"/>
    </source>
</evidence>
<comment type="caution">
    <text evidence="1">The sequence shown here is derived from an EMBL/GenBank/DDBJ whole genome shotgun (WGS) entry which is preliminary data.</text>
</comment>
<reference evidence="1 2" key="1">
    <citation type="journal article" date="2019" name="Commun. Biol.">
        <title>The bagworm genome reveals a unique fibroin gene that provides high tensile strength.</title>
        <authorList>
            <person name="Kono N."/>
            <person name="Nakamura H."/>
            <person name="Ohtoshi R."/>
            <person name="Tomita M."/>
            <person name="Numata K."/>
            <person name="Arakawa K."/>
        </authorList>
    </citation>
    <scope>NUCLEOTIDE SEQUENCE [LARGE SCALE GENOMIC DNA]</scope>
</reference>
<protein>
    <submittedName>
        <fullName evidence="1">Uncharacterized protein</fullName>
    </submittedName>
</protein>
<name>A0A4C1VA57_EUMVA</name>
<dbReference type="AlphaFoldDB" id="A0A4C1VA57"/>
<sequence>MDTTIELSPNGVIKKSQSACPRGVRVNFEIDSVRGAWPLKGKDRFDTTRGLLCCTAVCFVALPRSAARRSVMGRRARRAGVLRGDVTRAAAGRRCACATIFCATRNKSYSVYF</sequence>